<keyword evidence="5 6" id="KW-0472">Membrane</keyword>
<dbReference type="PANTHER" id="PTHR36115:SF4">
    <property type="entry name" value="MEMBRANE PROTEIN"/>
    <property type="match status" value="1"/>
</dbReference>
<dbReference type="PANTHER" id="PTHR36115">
    <property type="entry name" value="PROLINE-RICH ANTIGEN HOMOLOG-RELATED"/>
    <property type="match status" value="1"/>
</dbReference>
<evidence type="ECO:0000256" key="4">
    <source>
        <dbReference type="ARBA" id="ARBA00022989"/>
    </source>
</evidence>
<comment type="subcellular location">
    <subcellularLocation>
        <location evidence="1">Cell membrane</location>
        <topology evidence="1">Multi-pass membrane protein</topology>
    </subcellularLocation>
</comment>
<feature type="transmembrane region" description="Helical" evidence="6">
    <location>
        <begin position="142"/>
        <end position="167"/>
    </location>
</feature>
<accession>A0AA42L6H4</accession>
<evidence type="ECO:0000256" key="5">
    <source>
        <dbReference type="ARBA" id="ARBA00023136"/>
    </source>
</evidence>
<dbReference type="InterPro" id="IPR051791">
    <property type="entry name" value="Pra-immunoreactive"/>
</dbReference>
<reference evidence="8" key="1">
    <citation type="submission" date="2022-09" db="EMBL/GenBank/DDBJ databases">
        <title>Intensive care unit water sources are persistently colonized with multi-drug resistant bacteria and are the site of extensive horizontal gene transfer of antibiotic resistance genes.</title>
        <authorList>
            <person name="Diorio-Toth L."/>
        </authorList>
    </citation>
    <scope>NUCLEOTIDE SEQUENCE</scope>
    <source>
        <strain evidence="8">GD04005</strain>
    </source>
</reference>
<protein>
    <submittedName>
        <fullName evidence="8">RDD family protein</fullName>
    </submittedName>
</protein>
<dbReference type="RefSeq" id="WP_279694650.1">
    <property type="nucleotide sequence ID" value="NZ_JAOEEO010000001.1"/>
</dbReference>
<proteinExistence type="predicted"/>
<feature type="transmembrane region" description="Helical" evidence="6">
    <location>
        <begin position="46"/>
        <end position="69"/>
    </location>
</feature>
<evidence type="ECO:0000259" key="7">
    <source>
        <dbReference type="Pfam" id="PF06271"/>
    </source>
</evidence>
<evidence type="ECO:0000313" key="8">
    <source>
        <dbReference type="EMBL" id="MDH0563048.1"/>
    </source>
</evidence>
<evidence type="ECO:0000313" key="9">
    <source>
        <dbReference type="Proteomes" id="UP001159329"/>
    </source>
</evidence>
<sequence>MEFLPVEMNSEKVYAGFWKRLAAALIDSLLMIPLMAIVHLTQSISIISSMITLVVSCLLFTAYVIYFHYRFGATLGKMAVGIKITCPDGTPINLKQALLRSSVDICFSLIAVNAQLIALKYADPEIYLNAGFTDRAKYILVLYPAWYSLVSTLSQVWWWSEFIVLLFNKRKRAIHDFMAGTVVIKKQYSKDQLTY</sequence>
<keyword evidence="4 6" id="KW-1133">Transmembrane helix</keyword>
<dbReference type="AlphaFoldDB" id="A0AA42L6H4"/>
<dbReference type="InterPro" id="IPR010432">
    <property type="entry name" value="RDD"/>
</dbReference>
<gene>
    <name evidence="8" type="ORF">N7644_05040</name>
</gene>
<name>A0AA42L6H4_9GAMM</name>
<keyword evidence="2" id="KW-1003">Cell membrane</keyword>
<dbReference type="GO" id="GO:0005886">
    <property type="term" value="C:plasma membrane"/>
    <property type="evidence" value="ECO:0007669"/>
    <property type="project" value="UniProtKB-SubCell"/>
</dbReference>
<evidence type="ECO:0000256" key="3">
    <source>
        <dbReference type="ARBA" id="ARBA00022692"/>
    </source>
</evidence>
<evidence type="ECO:0000256" key="6">
    <source>
        <dbReference type="SAM" id="Phobius"/>
    </source>
</evidence>
<evidence type="ECO:0000256" key="1">
    <source>
        <dbReference type="ARBA" id="ARBA00004651"/>
    </source>
</evidence>
<dbReference type="EMBL" id="JAOEEO010000001">
    <property type="protein sequence ID" value="MDH0563048.1"/>
    <property type="molecule type" value="Genomic_DNA"/>
</dbReference>
<comment type="caution">
    <text evidence="8">The sequence shown here is derived from an EMBL/GenBank/DDBJ whole genome shotgun (WGS) entry which is preliminary data.</text>
</comment>
<keyword evidence="3 6" id="KW-0812">Transmembrane</keyword>
<organism evidence="8 9">
    <name type="scientific">Acinetobacter courvalinii</name>
    <dbReference type="NCBI Taxonomy" id="280147"/>
    <lineage>
        <taxon>Bacteria</taxon>
        <taxon>Pseudomonadati</taxon>
        <taxon>Pseudomonadota</taxon>
        <taxon>Gammaproteobacteria</taxon>
        <taxon>Moraxellales</taxon>
        <taxon>Moraxellaceae</taxon>
        <taxon>Acinetobacter</taxon>
    </lineage>
</organism>
<evidence type="ECO:0000256" key="2">
    <source>
        <dbReference type="ARBA" id="ARBA00022475"/>
    </source>
</evidence>
<dbReference type="Pfam" id="PF06271">
    <property type="entry name" value="RDD"/>
    <property type="match status" value="1"/>
</dbReference>
<dbReference type="Proteomes" id="UP001159329">
    <property type="component" value="Unassembled WGS sequence"/>
</dbReference>
<feature type="domain" description="RDD" evidence="7">
    <location>
        <begin position="14"/>
        <end position="180"/>
    </location>
</feature>
<feature type="transmembrane region" description="Helical" evidence="6">
    <location>
        <begin position="21"/>
        <end position="40"/>
    </location>
</feature>